<protein>
    <recommendedName>
        <fullName evidence="3">alpha-L-fucosidase</fullName>
        <ecNumber evidence="3">3.2.1.51</ecNumber>
    </recommendedName>
</protein>
<feature type="region of interest" description="Disordered" evidence="7">
    <location>
        <begin position="1"/>
        <end position="39"/>
    </location>
</feature>
<dbReference type="SUPFAM" id="SSF51445">
    <property type="entry name" value="(Trans)glycosidases"/>
    <property type="match status" value="1"/>
</dbReference>
<keyword evidence="10" id="KW-1185">Reference proteome</keyword>
<dbReference type="Gene3D" id="3.20.20.80">
    <property type="entry name" value="Glycosidases"/>
    <property type="match status" value="1"/>
</dbReference>
<dbReference type="InterPro" id="IPR057739">
    <property type="entry name" value="Glyco_hydro_29_N"/>
</dbReference>
<dbReference type="PANTHER" id="PTHR10030:SF37">
    <property type="entry name" value="ALPHA-L-FUCOSIDASE-RELATED"/>
    <property type="match status" value="1"/>
</dbReference>
<reference evidence="9 10" key="1">
    <citation type="submission" date="2021-03" db="EMBL/GenBank/DDBJ databases">
        <title>Sequencing the genomes of 1000 actinobacteria strains.</title>
        <authorList>
            <person name="Klenk H.-P."/>
        </authorList>
    </citation>
    <scope>NUCLEOTIDE SEQUENCE [LARGE SCALE GENOMIC DNA]</scope>
    <source>
        <strain evidence="9 10">DSM 14564</strain>
    </source>
</reference>
<dbReference type="RefSeq" id="WP_209895458.1">
    <property type="nucleotide sequence ID" value="NZ_BAAAJV010000050.1"/>
</dbReference>
<feature type="compositionally biased region" description="Polar residues" evidence="7">
    <location>
        <begin position="11"/>
        <end position="28"/>
    </location>
</feature>
<evidence type="ECO:0000256" key="1">
    <source>
        <dbReference type="ARBA" id="ARBA00004071"/>
    </source>
</evidence>
<dbReference type="Proteomes" id="UP000698222">
    <property type="component" value="Unassembled WGS sequence"/>
</dbReference>
<evidence type="ECO:0000256" key="2">
    <source>
        <dbReference type="ARBA" id="ARBA00007951"/>
    </source>
</evidence>
<gene>
    <name evidence="9" type="ORF">JOF44_003986</name>
</gene>
<keyword evidence="4" id="KW-0732">Signal</keyword>
<dbReference type="EC" id="3.2.1.51" evidence="3"/>
<evidence type="ECO:0000313" key="10">
    <source>
        <dbReference type="Proteomes" id="UP000698222"/>
    </source>
</evidence>
<dbReference type="InterPro" id="IPR000933">
    <property type="entry name" value="Glyco_hydro_29"/>
</dbReference>
<name>A0ABS4YQL0_9MICO</name>
<dbReference type="PANTHER" id="PTHR10030">
    <property type="entry name" value="ALPHA-L-FUCOSIDASE"/>
    <property type="match status" value="1"/>
</dbReference>
<organism evidence="9 10">
    <name type="scientific">Brachybacterium fresconis</name>
    <dbReference type="NCBI Taxonomy" id="173363"/>
    <lineage>
        <taxon>Bacteria</taxon>
        <taxon>Bacillati</taxon>
        <taxon>Actinomycetota</taxon>
        <taxon>Actinomycetes</taxon>
        <taxon>Micrococcales</taxon>
        <taxon>Dermabacteraceae</taxon>
        <taxon>Brachybacterium</taxon>
    </lineage>
</organism>
<evidence type="ECO:0000256" key="5">
    <source>
        <dbReference type="ARBA" id="ARBA00022801"/>
    </source>
</evidence>
<feature type="domain" description="Glycoside hydrolase family 29 N-terminal" evidence="8">
    <location>
        <begin position="45"/>
        <end position="354"/>
    </location>
</feature>
<keyword evidence="6 9" id="KW-0326">Glycosidase</keyword>
<dbReference type="Pfam" id="PF01120">
    <property type="entry name" value="Alpha_L_fucos"/>
    <property type="match status" value="1"/>
</dbReference>
<comment type="caution">
    <text evidence="9">The sequence shown here is derived from an EMBL/GenBank/DDBJ whole genome shotgun (WGS) entry which is preliminary data.</text>
</comment>
<keyword evidence="5 9" id="KW-0378">Hydrolase</keyword>
<dbReference type="InterPro" id="IPR017853">
    <property type="entry name" value="GH"/>
</dbReference>
<evidence type="ECO:0000256" key="3">
    <source>
        <dbReference type="ARBA" id="ARBA00012662"/>
    </source>
</evidence>
<dbReference type="InterPro" id="IPR016286">
    <property type="entry name" value="FUC_metazoa-typ"/>
</dbReference>
<dbReference type="PRINTS" id="PR00741">
    <property type="entry name" value="GLHYDRLASE29"/>
</dbReference>
<proteinExistence type="inferred from homology"/>
<comment type="similarity">
    <text evidence="2">Belongs to the glycosyl hydrolase 29 family.</text>
</comment>
<comment type="function">
    <text evidence="1">Alpha-L-fucosidase is responsible for hydrolyzing the alpha-1,6-linked fucose joined to the reducing-end N-acetylglucosamine of the carbohydrate moieties of glycoproteins.</text>
</comment>
<evidence type="ECO:0000259" key="8">
    <source>
        <dbReference type="Pfam" id="PF01120"/>
    </source>
</evidence>
<dbReference type="EMBL" id="JAGIOC010000001">
    <property type="protein sequence ID" value="MBP2411083.1"/>
    <property type="molecule type" value="Genomic_DNA"/>
</dbReference>
<evidence type="ECO:0000313" key="9">
    <source>
        <dbReference type="EMBL" id="MBP2411083.1"/>
    </source>
</evidence>
<sequence>MPTPSEPGPAATSTAPDRHASSASTDPHASSAVPGRHASSEVPDPHAWFDAARFGLFVHFGLYALPARHEWSMSYERREVKDYRRYAEFFDPDRFDAADLARRARRAGMRYAVLTTKHHEGFCLFETAHTDYSAPVACGRDLVREFVDAMRAEGLRVGFYHSLLDWSHPDFTIDQNHPQRDREDVAALNSGRDMARYRAYLHAQVRELLTGYGTIDYLFFDFTDPGPDGKRPEDWDAEGLLAMVRQLQPSCVVNDRLGIPGDLVTPEQYQPRDPMTGPDGAPVRWEACQTTNGSWGYHRDNHDHKSADLLVRMLVGSVAAGGNLLLNIGPDGRGAVAPPDAEILAAIGGWMDLHAASIHGAGSADGLDAPPGTLLTRRGDRLYVHLTTWPMQHVHLRGLAGRVLFARLLHDGSEVEVATVDPDQHAQNTTMGGLESDVATLTLPIRRPDVLLPVVELVLTDAAADGGDPSTPSGTE</sequence>
<dbReference type="GO" id="GO:0004560">
    <property type="term" value="F:alpha-L-fucosidase activity"/>
    <property type="evidence" value="ECO:0007669"/>
    <property type="project" value="UniProtKB-EC"/>
</dbReference>
<evidence type="ECO:0000256" key="6">
    <source>
        <dbReference type="ARBA" id="ARBA00023295"/>
    </source>
</evidence>
<evidence type="ECO:0000256" key="7">
    <source>
        <dbReference type="SAM" id="MobiDB-lite"/>
    </source>
</evidence>
<dbReference type="SMART" id="SM00812">
    <property type="entry name" value="Alpha_L_fucos"/>
    <property type="match status" value="1"/>
</dbReference>
<accession>A0ABS4YQL0</accession>
<evidence type="ECO:0000256" key="4">
    <source>
        <dbReference type="ARBA" id="ARBA00022729"/>
    </source>
</evidence>